<proteinExistence type="predicted"/>
<evidence type="ECO:0000256" key="3">
    <source>
        <dbReference type="ARBA" id="ARBA00023098"/>
    </source>
</evidence>
<reference evidence="4 5" key="1">
    <citation type="submission" date="2019-06" db="EMBL/GenBank/DDBJ databases">
        <title>Whole genome shotgun sequence of Zoogloea ramigera NBRC 15342.</title>
        <authorList>
            <person name="Hosoyama A."/>
            <person name="Uohara A."/>
            <person name="Ohji S."/>
            <person name="Ichikawa N."/>
        </authorList>
    </citation>
    <scope>NUCLEOTIDE SEQUENCE [LARGE SCALE GENOMIC DNA]</scope>
    <source>
        <strain evidence="4 5">NBRC 15342</strain>
    </source>
</reference>
<dbReference type="PANTHER" id="PTHR10272:SF0">
    <property type="entry name" value="PLATELET-ACTIVATING FACTOR ACETYLHYDROLASE"/>
    <property type="match status" value="1"/>
</dbReference>
<sequence>MPDLGAAGPWRVLARLGDVHDTRRARTLPFKLYLPDAPRPGGLIVFSHGLGGTREGGARWLAHWASHGFAGLAVQHPGSDAGVLGKGSPLGLRRTLKAAMNPDELARRADDIRFVIGRLGHDPRLPDADIPLGLAGHSFGAVTVQLLAGERRAGHPPTPPDPRLRAVLALSPSARQPDAPPGLNQRFAHLRQPFMGITGSRDDGMGLSDISAANRELPYRHAPAGLAGPDKYLLVFGGGNHLDFAGQASQAEAGMFAVRREPAVFHASLLAAGTAFWQAHLGLDAEAHRWLITDFPGRLRPTDRFEFK</sequence>
<dbReference type="InterPro" id="IPR029058">
    <property type="entry name" value="AB_hydrolase_fold"/>
</dbReference>
<dbReference type="GO" id="GO:0016042">
    <property type="term" value="P:lipid catabolic process"/>
    <property type="evidence" value="ECO:0007669"/>
    <property type="project" value="UniProtKB-KW"/>
</dbReference>
<evidence type="ECO:0000313" key="4">
    <source>
        <dbReference type="EMBL" id="GEC95584.1"/>
    </source>
</evidence>
<protein>
    <recommendedName>
        <fullName evidence="6">Dienelactone hydrolase</fullName>
    </recommendedName>
</protein>
<name>A0A4Y4CVT3_ZOORA</name>
<keyword evidence="1" id="KW-0378">Hydrolase</keyword>
<keyword evidence="5" id="KW-1185">Reference proteome</keyword>
<dbReference type="AlphaFoldDB" id="A0A4Y4CVT3"/>
<dbReference type="Gene3D" id="3.40.50.1820">
    <property type="entry name" value="alpha/beta hydrolase"/>
    <property type="match status" value="1"/>
</dbReference>
<organism evidence="4 5">
    <name type="scientific">Zoogloea ramigera</name>
    <dbReference type="NCBI Taxonomy" id="350"/>
    <lineage>
        <taxon>Bacteria</taxon>
        <taxon>Pseudomonadati</taxon>
        <taxon>Pseudomonadota</taxon>
        <taxon>Betaproteobacteria</taxon>
        <taxon>Rhodocyclales</taxon>
        <taxon>Zoogloeaceae</taxon>
        <taxon>Zoogloea</taxon>
    </lineage>
</organism>
<comment type="caution">
    <text evidence="4">The sequence shown here is derived from an EMBL/GenBank/DDBJ whole genome shotgun (WGS) entry which is preliminary data.</text>
</comment>
<evidence type="ECO:0000256" key="2">
    <source>
        <dbReference type="ARBA" id="ARBA00022963"/>
    </source>
</evidence>
<evidence type="ECO:0000313" key="5">
    <source>
        <dbReference type="Proteomes" id="UP000318422"/>
    </source>
</evidence>
<evidence type="ECO:0000256" key="1">
    <source>
        <dbReference type="ARBA" id="ARBA00022801"/>
    </source>
</evidence>
<keyword evidence="2" id="KW-0442">Lipid degradation</keyword>
<keyword evidence="3" id="KW-0443">Lipid metabolism</keyword>
<dbReference type="PANTHER" id="PTHR10272">
    <property type="entry name" value="PLATELET-ACTIVATING FACTOR ACETYLHYDROLASE"/>
    <property type="match status" value="1"/>
</dbReference>
<dbReference type="SUPFAM" id="SSF53474">
    <property type="entry name" value="alpha/beta-Hydrolases"/>
    <property type="match status" value="1"/>
</dbReference>
<dbReference type="Proteomes" id="UP000318422">
    <property type="component" value="Unassembled WGS sequence"/>
</dbReference>
<accession>A0A4Y4CVT3</accession>
<gene>
    <name evidence="4" type="ORF">ZRA01_16570</name>
</gene>
<dbReference type="GO" id="GO:0003847">
    <property type="term" value="F:1-alkyl-2-acetylglycerophosphocholine esterase activity"/>
    <property type="evidence" value="ECO:0007669"/>
    <property type="project" value="TreeGrafter"/>
</dbReference>
<evidence type="ECO:0008006" key="6">
    <source>
        <dbReference type="Google" id="ProtNLM"/>
    </source>
</evidence>
<dbReference type="EMBL" id="BJNV01000023">
    <property type="protein sequence ID" value="GEC95584.1"/>
    <property type="molecule type" value="Genomic_DNA"/>
</dbReference>